<protein>
    <submittedName>
        <fullName evidence="1">Uncharacterized protein</fullName>
    </submittedName>
</protein>
<keyword evidence="2" id="KW-1185">Reference proteome</keyword>
<accession>A0A151I1F3</accession>
<dbReference type="Proteomes" id="UP000078540">
    <property type="component" value="Unassembled WGS sequence"/>
</dbReference>
<gene>
    <name evidence="1" type="ORF">ALC53_09471</name>
</gene>
<dbReference type="AlphaFoldDB" id="A0A151I1F3"/>
<evidence type="ECO:0000313" key="1">
    <source>
        <dbReference type="EMBL" id="KYM80080.1"/>
    </source>
</evidence>
<organism evidence="1 2">
    <name type="scientific">Atta colombica</name>
    <dbReference type="NCBI Taxonomy" id="520822"/>
    <lineage>
        <taxon>Eukaryota</taxon>
        <taxon>Metazoa</taxon>
        <taxon>Ecdysozoa</taxon>
        <taxon>Arthropoda</taxon>
        <taxon>Hexapoda</taxon>
        <taxon>Insecta</taxon>
        <taxon>Pterygota</taxon>
        <taxon>Neoptera</taxon>
        <taxon>Endopterygota</taxon>
        <taxon>Hymenoptera</taxon>
        <taxon>Apocrita</taxon>
        <taxon>Aculeata</taxon>
        <taxon>Formicoidea</taxon>
        <taxon>Formicidae</taxon>
        <taxon>Myrmicinae</taxon>
        <taxon>Atta</taxon>
    </lineage>
</organism>
<dbReference type="EMBL" id="KQ976575">
    <property type="protein sequence ID" value="KYM80080.1"/>
    <property type="molecule type" value="Genomic_DNA"/>
</dbReference>
<evidence type="ECO:0000313" key="2">
    <source>
        <dbReference type="Proteomes" id="UP000078540"/>
    </source>
</evidence>
<reference evidence="1 2" key="1">
    <citation type="submission" date="2015-09" db="EMBL/GenBank/DDBJ databases">
        <title>Atta colombica WGS genome.</title>
        <authorList>
            <person name="Nygaard S."/>
            <person name="Hu H."/>
            <person name="Boomsma J."/>
            <person name="Zhang G."/>
        </authorList>
    </citation>
    <scope>NUCLEOTIDE SEQUENCE [LARGE SCALE GENOMIC DNA]</scope>
    <source>
        <strain evidence="1">Treedump-2</strain>
        <tissue evidence="1">Whole body</tissue>
    </source>
</reference>
<proteinExistence type="predicted"/>
<name>A0A151I1F3_9HYME</name>
<sequence length="104" mass="11960">MSHGNSVAICLSNRWTLEQSRVKRPQLSIGIKSLIARIARLESFKDSVHDRFVQVGTGYNSIVLERVRDIMQRHNSIKINTIFNDEVITDDKRANKSITTRNYS</sequence>